<dbReference type="RefSeq" id="WP_169147220.1">
    <property type="nucleotide sequence ID" value="NZ_JABBGA010000017.1"/>
</dbReference>
<organism evidence="2 3">
    <name type="scientific">Zoogloea dura</name>
    <dbReference type="NCBI Taxonomy" id="2728840"/>
    <lineage>
        <taxon>Bacteria</taxon>
        <taxon>Pseudomonadati</taxon>
        <taxon>Pseudomonadota</taxon>
        <taxon>Betaproteobacteria</taxon>
        <taxon>Rhodocyclales</taxon>
        <taxon>Zoogloeaceae</taxon>
        <taxon>Zoogloea</taxon>
    </lineage>
</organism>
<proteinExistence type="predicted"/>
<evidence type="ECO:0000313" key="3">
    <source>
        <dbReference type="Proteomes" id="UP000580043"/>
    </source>
</evidence>
<feature type="transmembrane region" description="Helical" evidence="1">
    <location>
        <begin position="20"/>
        <end position="43"/>
    </location>
</feature>
<dbReference type="Proteomes" id="UP000580043">
    <property type="component" value="Unassembled WGS sequence"/>
</dbReference>
<keyword evidence="3" id="KW-1185">Reference proteome</keyword>
<evidence type="ECO:0000256" key="1">
    <source>
        <dbReference type="SAM" id="Phobius"/>
    </source>
</evidence>
<comment type="caution">
    <text evidence="2">The sequence shown here is derived from an EMBL/GenBank/DDBJ whole genome shotgun (WGS) entry which is preliminary data.</text>
</comment>
<reference evidence="2 3" key="1">
    <citation type="submission" date="2020-04" db="EMBL/GenBank/DDBJ databases">
        <title>Zoogloea sp. G-4-1-14 isolated from soil.</title>
        <authorList>
            <person name="Dahal R.H."/>
        </authorList>
    </citation>
    <scope>NUCLEOTIDE SEQUENCE [LARGE SCALE GENOMIC DNA]</scope>
    <source>
        <strain evidence="2 3">G-4-1-14</strain>
    </source>
</reference>
<evidence type="ECO:0000313" key="2">
    <source>
        <dbReference type="EMBL" id="NML27682.1"/>
    </source>
</evidence>
<keyword evidence="1" id="KW-0812">Transmembrane</keyword>
<keyword evidence="1" id="KW-0472">Membrane</keyword>
<name>A0A848G945_9RHOO</name>
<dbReference type="EMBL" id="JABBGA010000017">
    <property type="protein sequence ID" value="NML27682.1"/>
    <property type="molecule type" value="Genomic_DNA"/>
</dbReference>
<dbReference type="AlphaFoldDB" id="A0A848G945"/>
<dbReference type="InterPro" id="IPR008620">
    <property type="entry name" value="FixH"/>
</dbReference>
<dbReference type="Pfam" id="PF05751">
    <property type="entry name" value="FixH"/>
    <property type="match status" value="1"/>
</dbReference>
<gene>
    <name evidence="2" type="ORF">HHL15_18155</name>
</gene>
<keyword evidence="1" id="KW-1133">Transmembrane helix</keyword>
<protein>
    <submittedName>
        <fullName evidence="2">FixH family protein</fullName>
    </submittedName>
</protein>
<sequence length="177" mass="19236">MSTPAPQATSIRNPWYKERWTWLLMVMPATAVIAGSITMWLAVTTFDGLVADDYYKQGLAINQTLARASAAQEKGLVAAVRFSAEALVIELTANPGVALPQRLDVTLAHPTRAGLDQKLQIEGVGGKYQGSIPVALNSAHWKILIEDESHSWRLSGNAFLPAETEIRINSADLKPVD</sequence>
<accession>A0A848G945</accession>